<protein>
    <submittedName>
        <fullName evidence="1">Uncharacterized protein</fullName>
    </submittedName>
</protein>
<reference evidence="1" key="1">
    <citation type="submission" date="2023-08" db="EMBL/GenBank/DDBJ databases">
        <authorList>
            <person name="Alioto T."/>
            <person name="Alioto T."/>
            <person name="Gomez Garrido J."/>
        </authorList>
    </citation>
    <scope>NUCLEOTIDE SEQUENCE</scope>
</reference>
<keyword evidence="2" id="KW-1185">Reference proteome</keyword>
<evidence type="ECO:0000313" key="2">
    <source>
        <dbReference type="Proteomes" id="UP001162480"/>
    </source>
</evidence>
<dbReference type="EMBL" id="OX597822">
    <property type="protein sequence ID" value="CAI9727535.1"/>
    <property type="molecule type" value="Genomic_DNA"/>
</dbReference>
<name>A0AA36F7T1_OCTVU</name>
<dbReference type="AlphaFoldDB" id="A0AA36F7T1"/>
<evidence type="ECO:0000313" key="1">
    <source>
        <dbReference type="EMBL" id="CAI9727535.1"/>
    </source>
</evidence>
<accession>A0AA36F7T1</accession>
<dbReference type="Proteomes" id="UP001162480">
    <property type="component" value="Chromosome 9"/>
</dbReference>
<gene>
    <name evidence="1" type="ORF">OCTVUL_1B017466</name>
</gene>
<sequence length="78" mass="8857">METVVEIALMETNAVGSRSTSSEDEEDDFFSNITIVDCTSATDLQIFQLHKRRKKILDRFSSEFLYQTTTSFLQVIAG</sequence>
<organism evidence="1 2">
    <name type="scientific">Octopus vulgaris</name>
    <name type="common">Common octopus</name>
    <dbReference type="NCBI Taxonomy" id="6645"/>
    <lineage>
        <taxon>Eukaryota</taxon>
        <taxon>Metazoa</taxon>
        <taxon>Spiralia</taxon>
        <taxon>Lophotrochozoa</taxon>
        <taxon>Mollusca</taxon>
        <taxon>Cephalopoda</taxon>
        <taxon>Coleoidea</taxon>
        <taxon>Octopodiformes</taxon>
        <taxon>Octopoda</taxon>
        <taxon>Incirrata</taxon>
        <taxon>Octopodidae</taxon>
        <taxon>Octopus</taxon>
    </lineage>
</organism>
<proteinExistence type="predicted"/>